<dbReference type="SUPFAM" id="SSF53335">
    <property type="entry name" value="S-adenosyl-L-methionine-dependent methyltransferases"/>
    <property type="match status" value="1"/>
</dbReference>
<sequence>MEFGGGTGTQLETICRRMEAFQKQAIVSVEEPYEEYLKQYVTTIESLSNACLDIVYSGPIQDYYGRSVEDLRAMKAYPERLQDRVLALHVLYHAINIFDQDMDPQKNLKQAASAMYTILKPGGEMVIHMAGHDEVLIGAVSLKCLESLFPNTKENFKIKYEVFRKQLFEGGFVEVLNTSFPMFTAKMHCEEVTYLNVLSTIEEVGASASVPCLHGLWADQSPFDVRVLQFCIDYAKSEGYKHGLYRDSKGMWCFPIKEYYITIKKVERE</sequence>
<reference evidence="2" key="1">
    <citation type="submission" date="2025-08" db="UniProtKB">
        <authorList>
            <consortium name="RefSeq"/>
        </authorList>
    </citation>
    <scope>IDENTIFICATION</scope>
    <source>
        <tissue evidence="2">Gonads</tissue>
    </source>
</reference>
<evidence type="ECO:0000313" key="1">
    <source>
        <dbReference type="Proteomes" id="UP000085678"/>
    </source>
</evidence>
<protein>
    <submittedName>
        <fullName evidence="2">Uncharacterized protein LOC106150565 isoform X2</fullName>
    </submittedName>
</protein>
<proteinExistence type="predicted"/>
<keyword evidence="1" id="KW-1185">Reference proteome</keyword>
<dbReference type="RefSeq" id="XP_013378899.1">
    <property type="nucleotide sequence ID" value="XM_013523445.2"/>
</dbReference>
<accession>A0A1S3H180</accession>
<dbReference type="Gene3D" id="3.40.50.150">
    <property type="entry name" value="Vaccinia Virus protein VP39"/>
    <property type="match status" value="1"/>
</dbReference>
<dbReference type="GeneID" id="106150565"/>
<dbReference type="Proteomes" id="UP000085678">
    <property type="component" value="Unplaced"/>
</dbReference>
<evidence type="ECO:0000313" key="2">
    <source>
        <dbReference type="RefSeq" id="XP_013378899.1"/>
    </source>
</evidence>
<dbReference type="InterPro" id="IPR029063">
    <property type="entry name" value="SAM-dependent_MTases_sf"/>
</dbReference>
<organism evidence="1 2">
    <name type="scientific">Lingula anatina</name>
    <name type="common">Brachiopod</name>
    <name type="synonym">Lingula unguis</name>
    <dbReference type="NCBI Taxonomy" id="7574"/>
    <lineage>
        <taxon>Eukaryota</taxon>
        <taxon>Metazoa</taxon>
        <taxon>Spiralia</taxon>
        <taxon>Lophotrochozoa</taxon>
        <taxon>Brachiopoda</taxon>
        <taxon>Linguliformea</taxon>
        <taxon>Lingulata</taxon>
        <taxon>Lingulida</taxon>
        <taxon>Linguloidea</taxon>
        <taxon>Lingulidae</taxon>
        <taxon>Lingula</taxon>
    </lineage>
</organism>
<gene>
    <name evidence="2" type="primary">LOC106150565</name>
</gene>
<dbReference type="OrthoDB" id="2405035at2759"/>
<dbReference type="AlphaFoldDB" id="A0A1S3H180"/>
<name>A0A1S3H180_LINAN</name>